<dbReference type="CDD" id="cd12797">
    <property type="entry name" value="M23_peptidase"/>
    <property type="match status" value="1"/>
</dbReference>
<name>A0AA97AHP4_9CYAN</name>
<evidence type="ECO:0000313" key="5">
    <source>
        <dbReference type="EMBL" id="WNZ22936.1"/>
    </source>
</evidence>
<evidence type="ECO:0000256" key="3">
    <source>
        <dbReference type="SAM" id="MobiDB-lite"/>
    </source>
</evidence>
<dbReference type="RefSeq" id="WP_316434484.1">
    <property type="nucleotide sequence ID" value="NZ_CP053586.1"/>
</dbReference>
<feature type="compositionally biased region" description="Basic and acidic residues" evidence="3">
    <location>
        <begin position="91"/>
        <end position="115"/>
    </location>
</feature>
<keyword evidence="2" id="KW-0175">Coiled coil</keyword>
<dbReference type="EMBL" id="CP053586">
    <property type="protein sequence ID" value="WNZ22936.1"/>
    <property type="molecule type" value="Genomic_DNA"/>
</dbReference>
<dbReference type="GO" id="GO:0004222">
    <property type="term" value="F:metalloendopeptidase activity"/>
    <property type="evidence" value="ECO:0007669"/>
    <property type="project" value="TreeGrafter"/>
</dbReference>
<evidence type="ECO:0000256" key="1">
    <source>
        <dbReference type="ARBA" id="ARBA00022729"/>
    </source>
</evidence>
<dbReference type="AlphaFoldDB" id="A0AA97AHP4"/>
<organism evidence="5">
    <name type="scientific">Leptolyngbya sp. NK1-12</name>
    <dbReference type="NCBI Taxonomy" id="2547451"/>
    <lineage>
        <taxon>Bacteria</taxon>
        <taxon>Bacillati</taxon>
        <taxon>Cyanobacteriota</taxon>
        <taxon>Cyanophyceae</taxon>
        <taxon>Leptolyngbyales</taxon>
        <taxon>Leptolyngbyaceae</taxon>
        <taxon>Leptolyngbya group</taxon>
        <taxon>Leptolyngbya</taxon>
    </lineage>
</organism>
<accession>A0AA97AHP4</accession>
<dbReference type="Gene3D" id="6.10.250.3150">
    <property type="match status" value="1"/>
</dbReference>
<dbReference type="PANTHER" id="PTHR21666">
    <property type="entry name" value="PEPTIDASE-RELATED"/>
    <property type="match status" value="1"/>
</dbReference>
<sequence>MITTGKVFTSIWSTLQAHSWKASRKPILKSRFNRLLTLIGSFALASLLVVSASWFSPTVHASAPSPASPSPSPSPSTSPTGSLEELQQQQRKIETERSHIDNQKDRIQHQEKSAQKELSSLQSSIKATAAEISKNEKRLQLQSQQLKRLEQELTQAEKTYSIQQRATVGRLRFLQQQRGSYGWAVLLQSKDLNDFLDRRYQLRRVYEADRQILAKLKAQTDSIHQKRQQVESQKNEVALLTQQLLVQKLDYQQEAKQQQALINRLRLDRKALEAAEEQLAKDSHNIAILIQQRLGTFNAGIPFKRGKGLLSYPCDGILTSGFGYRIHPILGYARFHSGLDFGADYGTPIRAAMQGKVLFAGWYGGYGQTVVLDHGNNVTTLYGHASEVYVSEGQVIQRGTPIAAVGSTGLSTGPHLHFEVRLGGEPVDPAEYL</sequence>
<evidence type="ECO:0000256" key="2">
    <source>
        <dbReference type="SAM" id="Coils"/>
    </source>
</evidence>
<keyword evidence="1" id="KW-0732">Signal</keyword>
<proteinExistence type="predicted"/>
<feature type="region of interest" description="Disordered" evidence="3">
    <location>
        <begin position="60"/>
        <end position="115"/>
    </location>
</feature>
<dbReference type="PANTHER" id="PTHR21666:SF289">
    <property type="entry name" value="L-ALA--D-GLU ENDOPEPTIDASE"/>
    <property type="match status" value="1"/>
</dbReference>
<gene>
    <name evidence="5" type="ORF">HJG54_08735</name>
</gene>
<dbReference type="InterPro" id="IPR011055">
    <property type="entry name" value="Dup_hybrid_motif"/>
</dbReference>
<evidence type="ECO:0000259" key="4">
    <source>
        <dbReference type="Pfam" id="PF01551"/>
    </source>
</evidence>
<feature type="coiled-coil region" evidence="2">
    <location>
        <begin position="213"/>
        <end position="292"/>
    </location>
</feature>
<feature type="compositionally biased region" description="Pro residues" evidence="3">
    <location>
        <begin position="66"/>
        <end position="76"/>
    </location>
</feature>
<dbReference type="FunFam" id="2.70.70.10:FF:000006">
    <property type="entry name" value="M23 family peptidase"/>
    <property type="match status" value="1"/>
</dbReference>
<reference evidence="5" key="1">
    <citation type="submission" date="2020-05" db="EMBL/GenBank/DDBJ databases">
        <authorList>
            <person name="Zhu T."/>
            <person name="Keshari N."/>
            <person name="Lu X."/>
        </authorList>
    </citation>
    <scope>NUCLEOTIDE SEQUENCE</scope>
    <source>
        <strain evidence="5">NK1-12</strain>
    </source>
</reference>
<dbReference type="SUPFAM" id="SSF51261">
    <property type="entry name" value="Duplicated hybrid motif"/>
    <property type="match status" value="1"/>
</dbReference>
<protein>
    <submittedName>
        <fullName evidence="5">Peptidoglycan DD-metalloendopeptidase family protein</fullName>
    </submittedName>
</protein>
<feature type="domain" description="M23ase beta-sheet core" evidence="4">
    <location>
        <begin position="334"/>
        <end position="429"/>
    </location>
</feature>
<dbReference type="InterPro" id="IPR016047">
    <property type="entry name" value="M23ase_b-sheet_dom"/>
</dbReference>
<dbReference type="Gene3D" id="2.70.70.10">
    <property type="entry name" value="Glucose Permease (Domain IIA)"/>
    <property type="match status" value="1"/>
</dbReference>
<dbReference type="Pfam" id="PF01551">
    <property type="entry name" value="Peptidase_M23"/>
    <property type="match status" value="1"/>
</dbReference>
<dbReference type="InterPro" id="IPR050570">
    <property type="entry name" value="Cell_wall_metabolism_enzyme"/>
</dbReference>